<gene>
    <name evidence="2" type="ORF">HPB51_023876</name>
</gene>
<accession>A0A9J6DDI5</accession>
<reference evidence="2" key="2">
    <citation type="submission" date="2021-09" db="EMBL/GenBank/DDBJ databases">
        <authorList>
            <person name="Jia N."/>
            <person name="Wang J."/>
            <person name="Shi W."/>
            <person name="Du L."/>
            <person name="Sun Y."/>
            <person name="Zhan W."/>
            <person name="Jiang J."/>
            <person name="Wang Q."/>
            <person name="Zhang B."/>
            <person name="Ji P."/>
            <person name="Sakyi L.B."/>
            <person name="Cui X."/>
            <person name="Yuan T."/>
            <person name="Jiang B."/>
            <person name="Yang W."/>
            <person name="Lam T.T.-Y."/>
            <person name="Chang Q."/>
            <person name="Ding S."/>
            <person name="Wang X."/>
            <person name="Zhu J."/>
            <person name="Ruan X."/>
            <person name="Zhao L."/>
            <person name="Wei J."/>
            <person name="Que T."/>
            <person name="Du C."/>
            <person name="Cheng J."/>
            <person name="Dai P."/>
            <person name="Han X."/>
            <person name="Huang E."/>
            <person name="Gao Y."/>
            <person name="Liu J."/>
            <person name="Shao H."/>
            <person name="Ye R."/>
            <person name="Li L."/>
            <person name="Wei W."/>
            <person name="Wang X."/>
            <person name="Wang C."/>
            <person name="Huo Q."/>
            <person name="Li W."/>
            <person name="Guo W."/>
            <person name="Chen H."/>
            <person name="Chen S."/>
            <person name="Zhou L."/>
            <person name="Zhou L."/>
            <person name="Ni X."/>
            <person name="Tian J."/>
            <person name="Zhou Y."/>
            <person name="Sheng Y."/>
            <person name="Liu T."/>
            <person name="Pan Y."/>
            <person name="Xia L."/>
            <person name="Li J."/>
            <person name="Zhao F."/>
            <person name="Cao W."/>
        </authorList>
    </citation>
    <scope>NUCLEOTIDE SEQUENCE</scope>
    <source>
        <strain evidence="2">Rmic-2018</strain>
        <tissue evidence="2">Larvae</tissue>
    </source>
</reference>
<reference evidence="2" key="1">
    <citation type="journal article" date="2020" name="Cell">
        <title>Large-Scale Comparative Analyses of Tick Genomes Elucidate Their Genetic Diversity and Vector Capacities.</title>
        <authorList>
            <consortium name="Tick Genome and Microbiome Consortium (TIGMIC)"/>
            <person name="Jia N."/>
            <person name="Wang J."/>
            <person name="Shi W."/>
            <person name="Du L."/>
            <person name="Sun Y."/>
            <person name="Zhan W."/>
            <person name="Jiang J.F."/>
            <person name="Wang Q."/>
            <person name="Zhang B."/>
            <person name="Ji P."/>
            <person name="Bell-Sakyi L."/>
            <person name="Cui X.M."/>
            <person name="Yuan T.T."/>
            <person name="Jiang B.G."/>
            <person name="Yang W.F."/>
            <person name="Lam T.T."/>
            <person name="Chang Q.C."/>
            <person name="Ding S.J."/>
            <person name="Wang X.J."/>
            <person name="Zhu J.G."/>
            <person name="Ruan X.D."/>
            <person name="Zhao L."/>
            <person name="Wei J.T."/>
            <person name="Ye R.Z."/>
            <person name="Que T.C."/>
            <person name="Du C.H."/>
            <person name="Zhou Y.H."/>
            <person name="Cheng J.X."/>
            <person name="Dai P.F."/>
            <person name="Guo W.B."/>
            <person name="Han X.H."/>
            <person name="Huang E.J."/>
            <person name="Li L.F."/>
            <person name="Wei W."/>
            <person name="Gao Y.C."/>
            <person name="Liu J.Z."/>
            <person name="Shao H.Z."/>
            <person name="Wang X."/>
            <person name="Wang C.C."/>
            <person name="Yang T.C."/>
            <person name="Huo Q.B."/>
            <person name="Li W."/>
            <person name="Chen H.Y."/>
            <person name="Chen S.E."/>
            <person name="Zhou L.G."/>
            <person name="Ni X.B."/>
            <person name="Tian J.H."/>
            <person name="Sheng Y."/>
            <person name="Liu T."/>
            <person name="Pan Y.S."/>
            <person name="Xia L.Y."/>
            <person name="Li J."/>
            <person name="Zhao F."/>
            <person name="Cao W.C."/>
        </authorList>
    </citation>
    <scope>NUCLEOTIDE SEQUENCE</scope>
    <source>
        <strain evidence="2">Rmic-2018</strain>
    </source>
</reference>
<feature type="compositionally biased region" description="Basic and acidic residues" evidence="1">
    <location>
        <begin position="67"/>
        <end position="81"/>
    </location>
</feature>
<evidence type="ECO:0000313" key="2">
    <source>
        <dbReference type="EMBL" id="KAH8020001.1"/>
    </source>
</evidence>
<organism evidence="2 3">
    <name type="scientific">Rhipicephalus microplus</name>
    <name type="common">Cattle tick</name>
    <name type="synonym">Boophilus microplus</name>
    <dbReference type="NCBI Taxonomy" id="6941"/>
    <lineage>
        <taxon>Eukaryota</taxon>
        <taxon>Metazoa</taxon>
        <taxon>Ecdysozoa</taxon>
        <taxon>Arthropoda</taxon>
        <taxon>Chelicerata</taxon>
        <taxon>Arachnida</taxon>
        <taxon>Acari</taxon>
        <taxon>Parasitiformes</taxon>
        <taxon>Ixodida</taxon>
        <taxon>Ixodoidea</taxon>
        <taxon>Ixodidae</taxon>
        <taxon>Rhipicephalinae</taxon>
        <taxon>Rhipicephalus</taxon>
        <taxon>Boophilus</taxon>
    </lineage>
</organism>
<evidence type="ECO:0000313" key="3">
    <source>
        <dbReference type="Proteomes" id="UP000821866"/>
    </source>
</evidence>
<evidence type="ECO:0000256" key="1">
    <source>
        <dbReference type="SAM" id="MobiDB-lite"/>
    </source>
</evidence>
<name>A0A9J6DDI5_RHIMP</name>
<dbReference type="AlphaFoldDB" id="A0A9J6DDI5"/>
<feature type="region of interest" description="Disordered" evidence="1">
    <location>
        <begin position="64"/>
        <end position="89"/>
    </location>
</feature>
<dbReference type="Proteomes" id="UP000821866">
    <property type="component" value="Chromosome 8"/>
</dbReference>
<dbReference type="VEuPathDB" id="VectorBase:LOC119176364"/>
<comment type="caution">
    <text evidence="2">The sequence shown here is derived from an EMBL/GenBank/DDBJ whole genome shotgun (WGS) entry which is preliminary data.</text>
</comment>
<sequence>MNHNSRRHVFQLRPALTRAPDCRQLRRSQASPSPDLMIAFLASSADDVQKTASRGLHHSRCVHSKHSKEQCSRAKGRELRAPRPRGTMGTTVFRESLPDVFPGCGTNVAIQDISESVESFLRLPSCKCATNFRESLSAVLPIRDESVAIQDAPKSVKRKVKSRNVRRRLVFETARKVFAPKHNTDYKHFSVKRKVGKMKSCAEDGVQTSSVAVPITEYYAEFGTGVFPTSSALKDIGTQVDLPSFLKKNEEGKSSLSAVLLPTEDEKKSMAVTSTQTDVQWETCIPSGNEKRDLELCCLREHLTLALEEAQSKALLAMDLQLHLDRSAKEVELRDQVVNNLEKKLSAARQQTDNLKKQQTSVECELESVRSLLRKEKAESQQYLLKLEKMAITVKHLQDALVECKKTVGAASAAVEPKVHDV</sequence>
<protein>
    <submittedName>
        <fullName evidence="2">Uncharacterized protein</fullName>
    </submittedName>
</protein>
<proteinExistence type="predicted"/>
<keyword evidence="3" id="KW-1185">Reference proteome</keyword>
<dbReference type="EMBL" id="JABSTU010000010">
    <property type="protein sequence ID" value="KAH8020001.1"/>
    <property type="molecule type" value="Genomic_DNA"/>
</dbReference>